<organism evidence="3 4">
    <name type="scientific">Botryobasidium botryosum (strain FD-172 SS1)</name>
    <dbReference type="NCBI Taxonomy" id="930990"/>
    <lineage>
        <taxon>Eukaryota</taxon>
        <taxon>Fungi</taxon>
        <taxon>Dikarya</taxon>
        <taxon>Basidiomycota</taxon>
        <taxon>Agaricomycotina</taxon>
        <taxon>Agaricomycetes</taxon>
        <taxon>Cantharellales</taxon>
        <taxon>Botryobasidiaceae</taxon>
        <taxon>Botryobasidium</taxon>
    </lineage>
</organism>
<evidence type="ECO:0000313" key="4">
    <source>
        <dbReference type="Proteomes" id="UP000027195"/>
    </source>
</evidence>
<proteinExistence type="predicted"/>
<feature type="transmembrane region" description="Helical" evidence="2">
    <location>
        <begin position="7"/>
        <end position="35"/>
    </location>
</feature>
<feature type="compositionally biased region" description="Low complexity" evidence="1">
    <location>
        <begin position="298"/>
        <end position="307"/>
    </location>
</feature>
<keyword evidence="2" id="KW-1133">Transmembrane helix</keyword>
<dbReference type="HOGENOM" id="CLU_770638_0_0_1"/>
<feature type="non-terminal residue" evidence="3">
    <location>
        <position position="360"/>
    </location>
</feature>
<dbReference type="AlphaFoldDB" id="A0A067LWA8"/>
<dbReference type="Proteomes" id="UP000027195">
    <property type="component" value="Unassembled WGS sequence"/>
</dbReference>
<accession>A0A067LWA8</accession>
<evidence type="ECO:0000256" key="2">
    <source>
        <dbReference type="SAM" id="Phobius"/>
    </source>
</evidence>
<keyword evidence="4" id="KW-1185">Reference proteome</keyword>
<dbReference type="EMBL" id="KL198106">
    <property type="protein sequence ID" value="KDQ07454.1"/>
    <property type="molecule type" value="Genomic_DNA"/>
</dbReference>
<evidence type="ECO:0000313" key="3">
    <source>
        <dbReference type="EMBL" id="KDQ07454.1"/>
    </source>
</evidence>
<keyword evidence="2" id="KW-0812">Transmembrane</keyword>
<dbReference type="InParanoid" id="A0A067LWA8"/>
<sequence>MKISYLCYIILVYSTLIALRIPSVSPAHILFFLALRDFRHYAGIYLLDLGPHSDPYLALGFLSSYLYGVCSSEVPVLLFVSNSLRAFADTPPSHSDFQWNLGFRLMAQAWLSHHDKEWATPESPGSQPWREDEDTELQEPIAQRVEIDGVVRYVLSYGGPKRILGTPVPPTGTPVDELVRHGKVGSSVAAEAGASTQPQLADKSAAGGHYLLFSFVWTALKVAAYRFILRVLHLKDYHHFATEIYTHFTDMAFPESAEEESGLGGVSVQQDFSEKRAAIEEWRAKVECADARVISPSGGNNNNNRNGDGAGGGKESLIPLFPSPELGLLSASRYPPGWEYYPRLRTYVHPRWAAGLRELG</sequence>
<gene>
    <name evidence="3" type="ORF">BOTBODRAFT_149165</name>
</gene>
<evidence type="ECO:0000256" key="1">
    <source>
        <dbReference type="SAM" id="MobiDB-lite"/>
    </source>
</evidence>
<feature type="region of interest" description="Disordered" evidence="1">
    <location>
        <begin position="293"/>
        <end position="314"/>
    </location>
</feature>
<keyword evidence="2" id="KW-0472">Membrane</keyword>
<protein>
    <submittedName>
        <fullName evidence="3">Uncharacterized protein</fullName>
    </submittedName>
</protein>
<reference evidence="4" key="1">
    <citation type="journal article" date="2014" name="Proc. Natl. Acad. Sci. U.S.A.">
        <title>Extensive sampling of basidiomycete genomes demonstrates inadequacy of the white-rot/brown-rot paradigm for wood decay fungi.</title>
        <authorList>
            <person name="Riley R."/>
            <person name="Salamov A.A."/>
            <person name="Brown D.W."/>
            <person name="Nagy L.G."/>
            <person name="Floudas D."/>
            <person name="Held B.W."/>
            <person name="Levasseur A."/>
            <person name="Lombard V."/>
            <person name="Morin E."/>
            <person name="Otillar R."/>
            <person name="Lindquist E.A."/>
            <person name="Sun H."/>
            <person name="LaButti K.M."/>
            <person name="Schmutz J."/>
            <person name="Jabbour D."/>
            <person name="Luo H."/>
            <person name="Baker S.E."/>
            <person name="Pisabarro A.G."/>
            <person name="Walton J.D."/>
            <person name="Blanchette R.A."/>
            <person name="Henrissat B."/>
            <person name="Martin F."/>
            <person name="Cullen D."/>
            <person name="Hibbett D.S."/>
            <person name="Grigoriev I.V."/>
        </authorList>
    </citation>
    <scope>NUCLEOTIDE SEQUENCE [LARGE SCALE GENOMIC DNA]</scope>
    <source>
        <strain evidence="4">FD-172 SS1</strain>
    </source>
</reference>
<name>A0A067LWA8_BOTB1</name>